<feature type="chain" id="PRO_5021724210" description="Putative auto-transporter adhesin head GIN domain-containing protein" evidence="1">
    <location>
        <begin position="25"/>
        <end position="201"/>
    </location>
</feature>
<name>A0A562UG53_9SPHI</name>
<dbReference type="AlphaFoldDB" id="A0A562UG53"/>
<comment type="caution">
    <text evidence="3">The sequence shown here is derived from an EMBL/GenBank/DDBJ whole genome shotgun (WGS) entry which is preliminary data.</text>
</comment>
<dbReference type="EMBL" id="VLLI01000001">
    <property type="protein sequence ID" value="TWJ04784.1"/>
    <property type="molecule type" value="Genomic_DNA"/>
</dbReference>
<evidence type="ECO:0000259" key="2">
    <source>
        <dbReference type="Pfam" id="PF10988"/>
    </source>
</evidence>
<keyword evidence="4" id="KW-1185">Reference proteome</keyword>
<feature type="signal peptide" evidence="1">
    <location>
        <begin position="1"/>
        <end position="24"/>
    </location>
</feature>
<reference evidence="3 4" key="1">
    <citation type="submission" date="2019-07" db="EMBL/GenBank/DDBJ databases">
        <title>Genomic Encyclopedia of Archaeal and Bacterial Type Strains, Phase II (KMG-II): from individual species to whole genera.</title>
        <authorList>
            <person name="Goeker M."/>
        </authorList>
    </citation>
    <scope>NUCLEOTIDE SEQUENCE [LARGE SCALE GENOMIC DNA]</scope>
    <source>
        <strain evidence="3 4">ATCC BAA-1854</strain>
    </source>
</reference>
<evidence type="ECO:0000256" key="1">
    <source>
        <dbReference type="SAM" id="SignalP"/>
    </source>
</evidence>
<accession>A0A562UG53</accession>
<evidence type="ECO:0000313" key="4">
    <source>
        <dbReference type="Proteomes" id="UP000317010"/>
    </source>
</evidence>
<dbReference type="InterPro" id="IPR021255">
    <property type="entry name" value="DUF2807"/>
</dbReference>
<dbReference type="Gene3D" id="2.160.20.120">
    <property type="match status" value="1"/>
</dbReference>
<dbReference type="Proteomes" id="UP000317010">
    <property type="component" value="Unassembled WGS sequence"/>
</dbReference>
<dbReference type="Pfam" id="PF10988">
    <property type="entry name" value="DUF2807"/>
    <property type="match status" value="1"/>
</dbReference>
<evidence type="ECO:0000313" key="3">
    <source>
        <dbReference type="EMBL" id="TWJ04784.1"/>
    </source>
</evidence>
<dbReference type="RefSeq" id="WP_144909274.1">
    <property type="nucleotide sequence ID" value="NZ_VLLI01000001.1"/>
</dbReference>
<organism evidence="3 4">
    <name type="scientific">Mucilaginibacter frigoritolerans</name>
    <dbReference type="NCBI Taxonomy" id="652788"/>
    <lineage>
        <taxon>Bacteria</taxon>
        <taxon>Pseudomonadati</taxon>
        <taxon>Bacteroidota</taxon>
        <taxon>Sphingobacteriia</taxon>
        <taxon>Sphingobacteriales</taxon>
        <taxon>Sphingobacteriaceae</taxon>
        <taxon>Mucilaginibacter</taxon>
    </lineage>
</organism>
<dbReference type="OrthoDB" id="796727at2"/>
<proteinExistence type="predicted"/>
<sequence>MKTTFLTVFTALVLVSGIANSTYAAAPVKNQNVTVLTDISAINKIEVYGNVELYISDGSADQVKVYNQYYGESALVQSHNGVLRISSYKNEKLVVWVTAADLRSVSAYDNSEVKSFGNISKIEFDVDLHNNASANLNLDAFSANVTLNDHAKANLKGTANDLSLQHSVGSSVNSYNFSAVHYTENKTGMPAETKNEDVAVL</sequence>
<feature type="domain" description="Putative auto-transporter adhesin head GIN" evidence="2">
    <location>
        <begin position="43"/>
        <end position="184"/>
    </location>
</feature>
<keyword evidence="1" id="KW-0732">Signal</keyword>
<protein>
    <recommendedName>
        <fullName evidence="2">Putative auto-transporter adhesin head GIN domain-containing protein</fullName>
    </recommendedName>
</protein>
<gene>
    <name evidence="3" type="ORF">JN11_00505</name>
</gene>